<dbReference type="Proteomes" id="UP000594464">
    <property type="component" value="Chromosome"/>
</dbReference>
<dbReference type="PROSITE" id="PS50043">
    <property type="entry name" value="HTH_LUXR_2"/>
    <property type="match status" value="1"/>
</dbReference>
<dbReference type="CDD" id="cd06170">
    <property type="entry name" value="LuxR_C_like"/>
    <property type="match status" value="1"/>
</dbReference>
<dbReference type="SMART" id="SM00421">
    <property type="entry name" value="HTH_LUXR"/>
    <property type="match status" value="1"/>
</dbReference>
<proteinExistence type="predicted"/>
<evidence type="ECO:0000313" key="8">
    <source>
        <dbReference type="EMBL" id="QPJ66039.1"/>
    </source>
</evidence>
<gene>
    <name evidence="8" type="ORF">G3M78_11790</name>
</gene>
<keyword evidence="1 5" id="KW-0597">Phosphoprotein</keyword>
<evidence type="ECO:0000256" key="3">
    <source>
        <dbReference type="ARBA" id="ARBA00023125"/>
    </source>
</evidence>
<organism evidence="8 9">
    <name type="scientific">Candidatus Nitrohelix vancouverensis</name>
    <dbReference type="NCBI Taxonomy" id="2705534"/>
    <lineage>
        <taxon>Bacteria</taxon>
        <taxon>Pseudomonadati</taxon>
        <taxon>Nitrospinota/Tectimicrobiota group</taxon>
        <taxon>Nitrospinota</taxon>
        <taxon>Nitrospinia</taxon>
        <taxon>Nitrospinales</taxon>
        <taxon>Nitrospinaceae</taxon>
        <taxon>Candidatus Nitrohelix</taxon>
    </lineage>
</organism>
<dbReference type="CDD" id="cd17535">
    <property type="entry name" value="REC_NarL-like"/>
    <property type="match status" value="1"/>
</dbReference>
<keyword evidence="3" id="KW-0238">DNA-binding</keyword>
<feature type="modified residue" description="4-aspartylphosphate" evidence="5">
    <location>
        <position position="61"/>
    </location>
</feature>
<dbReference type="AlphaFoldDB" id="A0A7T0C3S1"/>
<keyword evidence="4" id="KW-0804">Transcription</keyword>
<accession>A0A7T0C3S1</accession>
<reference evidence="9" key="1">
    <citation type="submission" date="2020-02" db="EMBL/GenBank/DDBJ databases">
        <title>Genomic and physiological characterization of two novel Nitrospinaceae genera.</title>
        <authorList>
            <person name="Mueller A.J."/>
            <person name="Jung M.-Y."/>
            <person name="Strachan C.R."/>
            <person name="Herbold C.W."/>
            <person name="Kirkegaard R.H."/>
            <person name="Daims H."/>
        </authorList>
    </citation>
    <scope>NUCLEOTIDE SEQUENCE [LARGE SCALE GENOMIC DNA]</scope>
</reference>
<evidence type="ECO:0000256" key="5">
    <source>
        <dbReference type="PROSITE-ProRule" id="PRU00169"/>
    </source>
</evidence>
<evidence type="ECO:0000313" key="9">
    <source>
        <dbReference type="Proteomes" id="UP000594464"/>
    </source>
</evidence>
<dbReference type="SUPFAM" id="SSF52172">
    <property type="entry name" value="CheY-like"/>
    <property type="match status" value="1"/>
</dbReference>
<feature type="domain" description="Response regulatory" evidence="7">
    <location>
        <begin position="10"/>
        <end position="126"/>
    </location>
</feature>
<evidence type="ECO:0000256" key="2">
    <source>
        <dbReference type="ARBA" id="ARBA00023015"/>
    </source>
</evidence>
<dbReference type="KEGG" id="nva:G3M78_11790"/>
<dbReference type="PROSITE" id="PS50110">
    <property type="entry name" value="RESPONSE_REGULATORY"/>
    <property type="match status" value="1"/>
</dbReference>
<dbReference type="InterPro" id="IPR000792">
    <property type="entry name" value="Tscrpt_reg_LuxR_C"/>
</dbReference>
<evidence type="ECO:0000259" key="7">
    <source>
        <dbReference type="PROSITE" id="PS50110"/>
    </source>
</evidence>
<feature type="domain" description="HTH luxR-type" evidence="6">
    <location>
        <begin position="151"/>
        <end position="216"/>
    </location>
</feature>
<evidence type="ECO:0000259" key="6">
    <source>
        <dbReference type="PROSITE" id="PS50043"/>
    </source>
</evidence>
<evidence type="ECO:0000256" key="4">
    <source>
        <dbReference type="ARBA" id="ARBA00023163"/>
    </source>
</evidence>
<name>A0A7T0C3S1_9BACT</name>
<dbReference type="PRINTS" id="PR00038">
    <property type="entry name" value="HTHLUXR"/>
</dbReference>
<keyword evidence="2" id="KW-0805">Transcription regulation</keyword>
<dbReference type="GO" id="GO:0003677">
    <property type="term" value="F:DNA binding"/>
    <property type="evidence" value="ECO:0007669"/>
    <property type="project" value="UniProtKB-KW"/>
</dbReference>
<dbReference type="PANTHER" id="PTHR43214">
    <property type="entry name" value="TWO-COMPONENT RESPONSE REGULATOR"/>
    <property type="match status" value="1"/>
</dbReference>
<dbReference type="InterPro" id="IPR039420">
    <property type="entry name" value="WalR-like"/>
</dbReference>
<dbReference type="SMART" id="SM00448">
    <property type="entry name" value="REC"/>
    <property type="match status" value="1"/>
</dbReference>
<dbReference type="InterPro" id="IPR016032">
    <property type="entry name" value="Sig_transdc_resp-reg_C-effctor"/>
</dbReference>
<dbReference type="Pfam" id="PF00196">
    <property type="entry name" value="GerE"/>
    <property type="match status" value="1"/>
</dbReference>
<dbReference type="InterPro" id="IPR001789">
    <property type="entry name" value="Sig_transdc_resp-reg_receiver"/>
</dbReference>
<dbReference type="SUPFAM" id="SSF46894">
    <property type="entry name" value="C-terminal effector domain of the bipartite response regulators"/>
    <property type="match status" value="1"/>
</dbReference>
<dbReference type="GO" id="GO:0006355">
    <property type="term" value="P:regulation of DNA-templated transcription"/>
    <property type="evidence" value="ECO:0007669"/>
    <property type="project" value="InterPro"/>
</dbReference>
<dbReference type="GO" id="GO:0000160">
    <property type="term" value="P:phosphorelay signal transduction system"/>
    <property type="evidence" value="ECO:0007669"/>
    <property type="project" value="InterPro"/>
</dbReference>
<evidence type="ECO:0000256" key="1">
    <source>
        <dbReference type="ARBA" id="ARBA00022553"/>
    </source>
</evidence>
<dbReference type="InterPro" id="IPR058245">
    <property type="entry name" value="NreC/VraR/RcsB-like_REC"/>
</dbReference>
<protein>
    <submittedName>
        <fullName evidence="8">Response regulator transcription factor</fullName>
    </submittedName>
</protein>
<dbReference type="PROSITE" id="PS00622">
    <property type="entry name" value="HTH_LUXR_1"/>
    <property type="match status" value="1"/>
</dbReference>
<dbReference type="Pfam" id="PF00072">
    <property type="entry name" value="Response_reg"/>
    <property type="match status" value="1"/>
</dbReference>
<sequence length="219" mass="24554">MSEKMTKQIRIIIAEDHSVVRRGIKDIISEIGEFDIVGEASDGNELLEMIKHTETDMILLDISMPEKSGWDVMMHIRMEKPDLKVLVLSVFPESEYALQCIKAGASGYVCKTSASEELVQALRIVASGKKYFGPSLTEQLAKQLTQGDSANQLPHELLSPRELQILCLIASGKTVREIAEELFLSIPTVNTHRARILTKMNLKNNVQLAHYAFVNKLYI</sequence>
<dbReference type="PANTHER" id="PTHR43214:SF41">
    <property type="entry name" value="NITRATE_NITRITE RESPONSE REGULATOR PROTEIN NARP"/>
    <property type="match status" value="1"/>
</dbReference>
<dbReference type="EMBL" id="CP048620">
    <property type="protein sequence ID" value="QPJ66039.1"/>
    <property type="molecule type" value="Genomic_DNA"/>
</dbReference>
<dbReference type="InterPro" id="IPR011006">
    <property type="entry name" value="CheY-like_superfamily"/>
</dbReference>
<dbReference type="Gene3D" id="3.40.50.2300">
    <property type="match status" value="1"/>
</dbReference>